<proteinExistence type="predicted"/>
<evidence type="ECO:0000313" key="3">
    <source>
        <dbReference type="Proteomes" id="UP000740883"/>
    </source>
</evidence>
<dbReference type="InterPro" id="IPR001584">
    <property type="entry name" value="Integrase_cat-core"/>
</dbReference>
<dbReference type="Proteomes" id="UP000740883">
    <property type="component" value="Unassembled WGS sequence"/>
</dbReference>
<keyword evidence="3" id="KW-1185">Reference proteome</keyword>
<dbReference type="PANTHER" id="PTHR37984">
    <property type="entry name" value="PROTEIN CBG26694"/>
    <property type="match status" value="1"/>
</dbReference>
<dbReference type="EMBL" id="SBJO01000456">
    <property type="protein sequence ID" value="KAF9760999.1"/>
    <property type="molecule type" value="Genomic_DNA"/>
</dbReference>
<dbReference type="Pfam" id="PF17921">
    <property type="entry name" value="Integrase_H2C2"/>
    <property type="match status" value="1"/>
</dbReference>
<accession>A0A9P6KXP3</accession>
<dbReference type="GO" id="GO:0015074">
    <property type="term" value="P:DNA integration"/>
    <property type="evidence" value="ECO:0007669"/>
    <property type="project" value="InterPro"/>
</dbReference>
<dbReference type="AlphaFoldDB" id="A0A9P6KXP3"/>
<evidence type="ECO:0000259" key="1">
    <source>
        <dbReference type="PROSITE" id="PS50994"/>
    </source>
</evidence>
<dbReference type="SUPFAM" id="SSF53098">
    <property type="entry name" value="Ribonuclease H-like"/>
    <property type="match status" value="1"/>
</dbReference>
<name>A0A9P6KXP3_9MICR</name>
<dbReference type="PANTHER" id="PTHR37984:SF5">
    <property type="entry name" value="PROTEIN NYNRIN-LIKE"/>
    <property type="match status" value="1"/>
</dbReference>
<reference evidence="2 3" key="1">
    <citation type="journal article" date="2020" name="Genome Biol. Evol.">
        <title>Comparative genomics of strictly vertically transmitted, feminizing microsporidia endosymbionts of amphipod crustaceans.</title>
        <authorList>
            <person name="Cormier A."/>
            <person name="Chebbi M.A."/>
            <person name="Giraud I."/>
            <person name="Wattier R."/>
            <person name="Teixeira M."/>
            <person name="Gilbert C."/>
            <person name="Rigaud T."/>
            <person name="Cordaux R."/>
        </authorList>
    </citation>
    <scope>NUCLEOTIDE SEQUENCE [LARGE SCALE GENOMIC DNA]</scope>
    <source>
        <strain evidence="2 3">Ou3-Ou53</strain>
    </source>
</reference>
<sequence>MKFQEYKFRIEYVKGEDNIADGCSRIYCQPKIISKHIREISEETKDKTLEENHISSGHGSVNSMKFLLKKNYTWEGMFKDIEKYVAKCSICLKSGFKIRNTKNRVIISQHINDLWEIDLIGRIPDNKSNKFIVVAIDHYSKWVETKVISTKSGEKVSKAIEELIIQKHGIPKRILTDCGLEFKNTHISDLRIKYGIEWLHSSPEHHNTVGAL</sequence>
<organism evidence="2 3">
    <name type="scientific">Nosema granulosis</name>
    <dbReference type="NCBI Taxonomy" id="83296"/>
    <lineage>
        <taxon>Eukaryota</taxon>
        <taxon>Fungi</taxon>
        <taxon>Fungi incertae sedis</taxon>
        <taxon>Microsporidia</taxon>
        <taxon>Nosematidae</taxon>
        <taxon>Nosema</taxon>
    </lineage>
</organism>
<dbReference type="GO" id="GO:0005634">
    <property type="term" value="C:nucleus"/>
    <property type="evidence" value="ECO:0007669"/>
    <property type="project" value="UniProtKB-ARBA"/>
</dbReference>
<comment type="caution">
    <text evidence="2">The sequence shown here is derived from an EMBL/GenBank/DDBJ whole genome shotgun (WGS) entry which is preliminary data.</text>
</comment>
<dbReference type="PROSITE" id="PS50994">
    <property type="entry name" value="INTEGRASE"/>
    <property type="match status" value="1"/>
</dbReference>
<dbReference type="GO" id="GO:0003676">
    <property type="term" value="F:nucleic acid binding"/>
    <property type="evidence" value="ECO:0007669"/>
    <property type="project" value="InterPro"/>
</dbReference>
<gene>
    <name evidence="2" type="primary">POL_21</name>
    <name evidence="2" type="ORF">NGRA_2906</name>
</gene>
<feature type="domain" description="Integrase catalytic" evidence="1">
    <location>
        <begin position="106"/>
        <end position="212"/>
    </location>
</feature>
<dbReference type="Pfam" id="PF00665">
    <property type="entry name" value="rve"/>
    <property type="match status" value="1"/>
</dbReference>
<dbReference type="Gene3D" id="3.30.420.10">
    <property type="entry name" value="Ribonuclease H-like superfamily/Ribonuclease H"/>
    <property type="match status" value="1"/>
</dbReference>
<protein>
    <submittedName>
        <fullName evidence="2">Retrovirus-related Pol polyprotein from transposon</fullName>
    </submittedName>
</protein>
<dbReference type="InterPro" id="IPR012337">
    <property type="entry name" value="RNaseH-like_sf"/>
</dbReference>
<dbReference type="InterPro" id="IPR050951">
    <property type="entry name" value="Retrovirus_Pol_polyprotein"/>
</dbReference>
<dbReference type="Gene3D" id="1.10.340.70">
    <property type="match status" value="1"/>
</dbReference>
<dbReference type="InterPro" id="IPR041588">
    <property type="entry name" value="Integrase_H2C2"/>
</dbReference>
<evidence type="ECO:0000313" key="2">
    <source>
        <dbReference type="EMBL" id="KAF9760999.1"/>
    </source>
</evidence>
<dbReference type="OrthoDB" id="2430298at2759"/>
<dbReference type="InterPro" id="IPR036397">
    <property type="entry name" value="RNaseH_sf"/>
</dbReference>